<dbReference type="Proteomes" id="UP000027135">
    <property type="component" value="Unassembled WGS sequence"/>
</dbReference>
<evidence type="ECO:0000313" key="2">
    <source>
        <dbReference type="Proteomes" id="UP000027135"/>
    </source>
</evidence>
<dbReference type="PANTHER" id="PTHR45913:SF19">
    <property type="entry name" value="LOW QUALITY PROTEIN: ZINC FINGER BED DOMAIN-CONTAINING PROTEIN 5-LIKE"/>
    <property type="match status" value="1"/>
</dbReference>
<dbReference type="STRING" id="136037.A0A067QX00"/>
<keyword evidence="2" id="KW-1185">Reference proteome</keyword>
<organism evidence="1 2">
    <name type="scientific">Zootermopsis nevadensis</name>
    <name type="common">Dampwood termite</name>
    <dbReference type="NCBI Taxonomy" id="136037"/>
    <lineage>
        <taxon>Eukaryota</taxon>
        <taxon>Metazoa</taxon>
        <taxon>Ecdysozoa</taxon>
        <taxon>Arthropoda</taxon>
        <taxon>Hexapoda</taxon>
        <taxon>Insecta</taxon>
        <taxon>Pterygota</taxon>
        <taxon>Neoptera</taxon>
        <taxon>Polyneoptera</taxon>
        <taxon>Dictyoptera</taxon>
        <taxon>Blattodea</taxon>
        <taxon>Blattoidea</taxon>
        <taxon>Termitoidae</taxon>
        <taxon>Termopsidae</taxon>
        <taxon>Zootermopsis</taxon>
    </lineage>
</organism>
<sequence length="102" mass="12225">MMELRSSSQCKMLFEEKRDHLESFWLTIHNEYPEVAGEAMMQLLQFPSTYMCEVGFSTIAFRKSTKRNCFLNPEYDVRCAWYPIAPNFAKLVNNMEQWHYTH</sequence>
<proteinExistence type="predicted"/>
<dbReference type="PANTHER" id="PTHR45913">
    <property type="entry name" value="EPM2A-INTERACTING PROTEIN 1"/>
    <property type="match status" value="1"/>
</dbReference>
<dbReference type="AlphaFoldDB" id="A0A067QX00"/>
<protein>
    <submittedName>
        <fullName evidence="1">SCAN domain-containing protein 3</fullName>
    </submittedName>
</protein>
<dbReference type="EMBL" id="KK852867">
    <property type="protein sequence ID" value="KDR14719.1"/>
    <property type="molecule type" value="Genomic_DNA"/>
</dbReference>
<dbReference type="InParanoid" id="A0A067QX00"/>
<evidence type="ECO:0000313" key="1">
    <source>
        <dbReference type="EMBL" id="KDR14719.1"/>
    </source>
</evidence>
<name>A0A067QX00_ZOONE</name>
<dbReference type="OMA" id="TIHNEYP"/>
<accession>A0A067QX00</accession>
<reference evidence="1 2" key="1">
    <citation type="journal article" date="2014" name="Nat. Commun.">
        <title>Molecular traces of alternative social organization in a termite genome.</title>
        <authorList>
            <person name="Terrapon N."/>
            <person name="Li C."/>
            <person name="Robertson H.M."/>
            <person name="Ji L."/>
            <person name="Meng X."/>
            <person name="Booth W."/>
            <person name="Chen Z."/>
            <person name="Childers C.P."/>
            <person name="Glastad K.M."/>
            <person name="Gokhale K."/>
            <person name="Gowin J."/>
            <person name="Gronenberg W."/>
            <person name="Hermansen R.A."/>
            <person name="Hu H."/>
            <person name="Hunt B.G."/>
            <person name="Huylmans A.K."/>
            <person name="Khalil S.M."/>
            <person name="Mitchell R.D."/>
            <person name="Munoz-Torres M.C."/>
            <person name="Mustard J.A."/>
            <person name="Pan H."/>
            <person name="Reese J.T."/>
            <person name="Scharf M.E."/>
            <person name="Sun F."/>
            <person name="Vogel H."/>
            <person name="Xiao J."/>
            <person name="Yang W."/>
            <person name="Yang Z."/>
            <person name="Yang Z."/>
            <person name="Zhou J."/>
            <person name="Zhu J."/>
            <person name="Brent C.S."/>
            <person name="Elsik C.G."/>
            <person name="Goodisman M.A."/>
            <person name="Liberles D.A."/>
            <person name="Roe R.M."/>
            <person name="Vargo E.L."/>
            <person name="Vilcinskas A."/>
            <person name="Wang J."/>
            <person name="Bornberg-Bauer E."/>
            <person name="Korb J."/>
            <person name="Zhang G."/>
            <person name="Liebig J."/>
        </authorList>
    </citation>
    <scope>NUCLEOTIDE SEQUENCE [LARGE SCALE GENOMIC DNA]</scope>
    <source>
        <tissue evidence="1">Whole organism</tissue>
    </source>
</reference>
<gene>
    <name evidence="1" type="ORF">L798_11538</name>
</gene>